<dbReference type="PANTHER" id="PTHR13371">
    <property type="entry name" value="GLYCINE-, GLUTAMATE-, THIENYLCYCLOHEXYLPIPERIDINE-BINDING PROTEIN"/>
    <property type="match status" value="1"/>
</dbReference>
<dbReference type="InterPro" id="IPR048738">
    <property type="entry name" value="CEP104_Znf"/>
</dbReference>
<dbReference type="EMBL" id="CAUYUJ010020885">
    <property type="protein sequence ID" value="CAK0901120.1"/>
    <property type="molecule type" value="Genomic_DNA"/>
</dbReference>
<gene>
    <name evidence="3" type="ORF">PCOR1329_LOCUS78193</name>
</gene>
<name>A0ABN9XSB7_9DINO</name>
<proteinExistence type="predicted"/>
<evidence type="ECO:0000259" key="2">
    <source>
        <dbReference type="Pfam" id="PF21039"/>
    </source>
</evidence>
<feature type="domain" description="Centrosomal protein CEP104 Zn finger" evidence="2">
    <location>
        <begin position="67"/>
        <end position="122"/>
    </location>
</feature>
<evidence type="ECO:0000256" key="1">
    <source>
        <dbReference type="SAM" id="MobiDB-lite"/>
    </source>
</evidence>
<accession>A0ABN9XSB7</accession>
<dbReference type="Pfam" id="PF21039">
    <property type="entry name" value="CEP104_ZnF"/>
    <property type="match status" value="1"/>
</dbReference>
<reference evidence="3" key="1">
    <citation type="submission" date="2023-10" db="EMBL/GenBank/DDBJ databases">
        <authorList>
            <person name="Chen Y."/>
            <person name="Shah S."/>
            <person name="Dougan E. K."/>
            <person name="Thang M."/>
            <person name="Chan C."/>
        </authorList>
    </citation>
    <scope>NUCLEOTIDE SEQUENCE [LARGE SCALE GENOMIC DNA]</scope>
</reference>
<dbReference type="Proteomes" id="UP001189429">
    <property type="component" value="Unassembled WGS sequence"/>
</dbReference>
<dbReference type="InterPro" id="IPR052607">
    <property type="entry name" value="CEP104-like"/>
</dbReference>
<keyword evidence="4" id="KW-1185">Reference proteome</keyword>
<dbReference type="PANTHER" id="PTHR13371:SF0">
    <property type="entry name" value="CENTROSOMAL PROTEIN OF 104 KDA"/>
    <property type="match status" value="1"/>
</dbReference>
<feature type="compositionally biased region" description="Acidic residues" evidence="1">
    <location>
        <begin position="51"/>
        <end position="63"/>
    </location>
</feature>
<feature type="region of interest" description="Disordered" evidence="1">
    <location>
        <begin position="1"/>
        <end position="63"/>
    </location>
</feature>
<evidence type="ECO:0000313" key="3">
    <source>
        <dbReference type="EMBL" id="CAK0901120.1"/>
    </source>
</evidence>
<comment type="caution">
    <text evidence="3">The sequence shown here is derived from an EMBL/GenBank/DDBJ whole genome shotgun (WGS) entry which is preliminary data.</text>
</comment>
<evidence type="ECO:0000313" key="4">
    <source>
        <dbReference type="Proteomes" id="UP001189429"/>
    </source>
</evidence>
<organism evidence="3 4">
    <name type="scientific">Prorocentrum cordatum</name>
    <dbReference type="NCBI Taxonomy" id="2364126"/>
    <lineage>
        <taxon>Eukaryota</taxon>
        <taxon>Sar</taxon>
        <taxon>Alveolata</taxon>
        <taxon>Dinophyceae</taxon>
        <taxon>Prorocentrales</taxon>
        <taxon>Prorocentraceae</taxon>
        <taxon>Prorocentrum</taxon>
    </lineage>
</organism>
<sequence>MENYGDLPAPQVPPPRSGSGQRQRPAAGGGPAEARARDAAASPPPPRAAELYDEEEGSEEGDVPEFTCHFCGRQDPSFTPEALDLHYWRECPMLIQCQLCEQVIEIAKMYSHLCEECEAGGRARAAARGMLPDECPLCRAQLGACEEADWMAHLLDDGCARNPRDRRSGAAADCPGR</sequence>
<protein>
    <recommendedName>
        <fullName evidence="2">Centrosomal protein CEP104 Zn finger domain-containing protein</fullName>
    </recommendedName>
</protein>